<feature type="non-terminal residue" evidence="2">
    <location>
        <position position="1"/>
    </location>
</feature>
<organism evidence="2">
    <name type="scientific">Tanacetum cinerariifolium</name>
    <name type="common">Dalmatian daisy</name>
    <name type="synonym">Chrysanthemum cinerariifolium</name>
    <dbReference type="NCBI Taxonomy" id="118510"/>
    <lineage>
        <taxon>Eukaryota</taxon>
        <taxon>Viridiplantae</taxon>
        <taxon>Streptophyta</taxon>
        <taxon>Embryophyta</taxon>
        <taxon>Tracheophyta</taxon>
        <taxon>Spermatophyta</taxon>
        <taxon>Magnoliopsida</taxon>
        <taxon>eudicotyledons</taxon>
        <taxon>Gunneridae</taxon>
        <taxon>Pentapetalae</taxon>
        <taxon>asterids</taxon>
        <taxon>campanulids</taxon>
        <taxon>Asterales</taxon>
        <taxon>Asteraceae</taxon>
        <taxon>Asteroideae</taxon>
        <taxon>Anthemideae</taxon>
        <taxon>Anthemidinae</taxon>
        <taxon>Tanacetum</taxon>
    </lineage>
</organism>
<name>A0A699GUS8_TANCI</name>
<evidence type="ECO:0000256" key="1">
    <source>
        <dbReference type="SAM" id="MobiDB-lite"/>
    </source>
</evidence>
<dbReference type="EMBL" id="BKCJ010021835">
    <property type="protein sequence ID" value="GEV37847.1"/>
    <property type="molecule type" value="Genomic_DNA"/>
</dbReference>
<dbReference type="AlphaFoldDB" id="A0A699GUS8"/>
<proteinExistence type="predicted"/>
<reference evidence="2" key="1">
    <citation type="journal article" date="2019" name="Sci. Rep.">
        <title>Draft genome of Tanacetum cinerariifolium, the natural source of mosquito coil.</title>
        <authorList>
            <person name="Yamashiro T."/>
            <person name="Shiraishi A."/>
            <person name="Satake H."/>
            <person name="Nakayama K."/>
        </authorList>
    </citation>
    <scope>NUCLEOTIDE SEQUENCE</scope>
</reference>
<evidence type="ECO:0000313" key="2">
    <source>
        <dbReference type="EMBL" id="GEV37847.1"/>
    </source>
</evidence>
<accession>A0A699GUS8</accession>
<protein>
    <submittedName>
        <fullName evidence="2">Uncharacterized protein</fullName>
    </submittedName>
</protein>
<sequence>DLQKATKLPHPSDPIKDVADEAVNDEMDDSLERVVTTATSLDAEQDIGVNIPRSSEDSLKLNELMELCTKLQQKVLDLETTKITRALEIDSLKRRGWRADIDANKDIYLVNVHNNEDIFGVNDVDGDEVIFKSVDVAEQAKEVVNDITLVKDLIEIKSAKPKDDKVVIQEPEQGTTTTTPTIITAASSRPKAKGLVIHEQEQAHTYEQYALTDEEKARLFMELLEKRRKFFATKRAEEKRNKPPTQAQQRKIMCTYLKNIEGKKLKDLKNKSFDFIRKMFDRAFKRVNTFIDYSTELVLESSKKAKAEVTEGSSKRAGEELEQENDKK</sequence>
<feature type="region of interest" description="Disordered" evidence="1">
    <location>
        <begin position="302"/>
        <end position="328"/>
    </location>
</feature>
<comment type="caution">
    <text evidence="2">The sequence shown here is derived from an EMBL/GenBank/DDBJ whole genome shotgun (WGS) entry which is preliminary data.</text>
</comment>
<gene>
    <name evidence="2" type="ORF">Tci_109824</name>
</gene>